<dbReference type="SUPFAM" id="SSF57863">
    <property type="entry name" value="ArfGap/RecO-like zinc finger"/>
    <property type="match status" value="1"/>
</dbReference>
<evidence type="ECO:0000256" key="2">
    <source>
        <dbReference type="ARBA" id="ARBA00023172"/>
    </source>
</evidence>
<comment type="caution">
    <text evidence="5">The sequence shown here is derived from an EMBL/GenBank/DDBJ whole genome shotgun (WGS) entry which is preliminary data.</text>
</comment>
<dbReference type="PANTHER" id="PTHR33991:SF1">
    <property type="entry name" value="DNA REPAIR PROTEIN RECO"/>
    <property type="match status" value="1"/>
</dbReference>
<protein>
    <submittedName>
        <fullName evidence="5">DNA repair protein RecO</fullName>
    </submittedName>
</protein>
<dbReference type="Pfam" id="PF11967">
    <property type="entry name" value="RecO_N"/>
    <property type="match status" value="1"/>
</dbReference>
<dbReference type="InterPro" id="IPR037278">
    <property type="entry name" value="ARFGAP/RecO"/>
</dbReference>
<sequence length="237" mass="28248">MLIKTKAIVISSVKYNDKSLIVKCLTREEGVQTYFIHNAFTGKNNKQKKVFFQPLNQIEIEANHNLKKNLHRIKEVKIYYPYHSVYLDITKSSIVLFLSEMLHYTIKEHWKDEHLFDYLETSLQWFDTHDDSFNFHLILLMQLTKFLGFYPQENHIENNFFNISEGVFTEFPALHSLSEEESMLLKKLLALNIYTTEKLFSSNQRRILLKTIIDYYSFNIENSKKIKSIDVLTQIFE</sequence>
<dbReference type="GO" id="GO:0006310">
    <property type="term" value="P:DNA recombination"/>
    <property type="evidence" value="ECO:0007669"/>
    <property type="project" value="UniProtKB-KW"/>
</dbReference>
<dbReference type="InterPro" id="IPR012340">
    <property type="entry name" value="NA-bd_OB-fold"/>
</dbReference>
<dbReference type="NCBIfam" id="TIGR00613">
    <property type="entry name" value="reco"/>
    <property type="match status" value="1"/>
</dbReference>
<dbReference type="Proteomes" id="UP000431264">
    <property type="component" value="Unassembled WGS sequence"/>
</dbReference>
<evidence type="ECO:0000256" key="1">
    <source>
        <dbReference type="ARBA" id="ARBA00022763"/>
    </source>
</evidence>
<keyword evidence="3" id="KW-0234">DNA repair</keyword>
<reference evidence="6" key="1">
    <citation type="submission" date="2019-05" db="EMBL/GenBank/DDBJ databases">
        <title>Flavobacterium profundi sp. nov., isolated from a deep-sea seamount.</title>
        <authorList>
            <person name="Zhang D.-C."/>
        </authorList>
    </citation>
    <scope>NUCLEOTIDE SEQUENCE [LARGE SCALE GENOMIC DNA]</scope>
    <source>
        <strain evidence="6">TP390</strain>
    </source>
</reference>
<feature type="domain" description="DNA replication/recombination mediator RecO N-terminal" evidence="4">
    <location>
        <begin position="1"/>
        <end position="81"/>
    </location>
</feature>
<accession>A0A6I4IIX7</accession>
<gene>
    <name evidence="5" type="primary">recO</name>
    <name evidence="5" type="ORF">GOQ30_11135</name>
</gene>
<dbReference type="PANTHER" id="PTHR33991">
    <property type="entry name" value="DNA REPAIR PROTEIN RECO"/>
    <property type="match status" value="1"/>
</dbReference>
<evidence type="ECO:0000313" key="5">
    <source>
        <dbReference type="EMBL" id="MVO09713.1"/>
    </source>
</evidence>
<dbReference type="OrthoDB" id="9789152at2"/>
<dbReference type="GO" id="GO:0043590">
    <property type="term" value="C:bacterial nucleoid"/>
    <property type="evidence" value="ECO:0007669"/>
    <property type="project" value="TreeGrafter"/>
</dbReference>
<evidence type="ECO:0000256" key="3">
    <source>
        <dbReference type="ARBA" id="ARBA00023204"/>
    </source>
</evidence>
<dbReference type="EMBL" id="WQLW01000008">
    <property type="protein sequence ID" value="MVO09713.1"/>
    <property type="molecule type" value="Genomic_DNA"/>
</dbReference>
<name>A0A6I4IIX7_9FLAO</name>
<keyword evidence="6" id="KW-1185">Reference proteome</keyword>
<proteinExistence type="predicted"/>
<dbReference type="InterPro" id="IPR003717">
    <property type="entry name" value="RecO"/>
</dbReference>
<dbReference type="GO" id="GO:0006302">
    <property type="term" value="P:double-strand break repair"/>
    <property type="evidence" value="ECO:0007669"/>
    <property type="project" value="TreeGrafter"/>
</dbReference>
<evidence type="ECO:0000313" key="6">
    <source>
        <dbReference type="Proteomes" id="UP000431264"/>
    </source>
</evidence>
<dbReference type="RefSeq" id="WP_140998093.1">
    <property type="nucleotide sequence ID" value="NZ_VDCZ01000008.1"/>
</dbReference>
<dbReference type="AlphaFoldDB" id="A0A6I4IIX7"/>
<keyword evidence="2" id="KW-0233">DNA recombination</keyword>
<keyword evidence="1" id="KW-0227">DNA damage</keyword>
<dbReference type="Gene3D" id="2.40.50.140">
    <property type="entry name" value="Nucleic acid-binding proteins"/>
    <property type="match status" value="1"/>
</dbReference>
<dbReference type="InterPro" id="IPR022572">
    <property type="entry name" value="DNA_rep/recomb_RecO_N"/>
</dbReference>
<organism evidence="5 6">
    <name type="scientific">Flavobacterium profundi</name>
    <dbReference type="NCBI Taxonomy" id="1774945"/>
    <lineage>
        <taxon>Bacteria</taxon>
        <taxon>Pseudomonadati</taxon>
        <taxon>Bacteroidota</taxon>
        <taxon>Flavobacteriia</taxon>
        <taxon>Flavobacteriales</taxon>
        <taxon>Flavobacteriaceae</taxon>
        <taxon>Flavobacterium</taxon>
    </lineage>
</organism>
<evidence type="ECO:0000259" key="4">
    <source>
        <dbReference type="Pfam" id="PF11967"/>
    </source>
</evidence>
<dbReference type="SUPFAM" id="SSF50249">
    <property type="entry name" value="Nucleic acid-binding proteins"/>
    <property type="match status" value="1"/>
</dbReference>
<dbReference type="Pfam" id="PF02565">
    <property type="entry name" value="RecO_C"/>
    <property type="match status" value="1"/>
</dbReference>